<accession>A0ABS9BKE9</accession>
<proteinExistence type="predicted"/>
<sequence length="809" mass="89327">MKLLNYRFLAVLAMVISCSLGAKAQLIDSVLIKLDNEYPQEKIYVQYDKAAYTPGETIWLKAYIMVGSTITTISNNLYTELIDAGGKILDRRISPIAVGGAAAAFDLPENLKDSIVYIRAYTRWMLNFDSSFLYTKAIPVLQPAANTGAAAKPAATNTPQFFLDFFPEGGDLVQGVPSRVAFKATDKRGLPISVSGDIQNSKGAKVASFSSTHNGMGFFELTPLAGESYKASWKDPAGKIQQKNLPAIKSQGVVLKLENNLAGIQYSVKRKEGENPAVEAVQVVAQTQQQMIYRAKVNLTKSAEVKAVIPIENVPAGIVQVTLFTEDNKPLAERIVFVNRQDYYFITDLNVPLKGMTKRDRNVIQIDVPDEIQCNLSLSVTDADINPVQKGEEDIYSGLLLSPDLKGYIHQPGYYFSSEADSVARHLDLVMMTNGWRRFKWEDVLAGKFPEIKHKPEDYITANGKVSGLTKSELTNQELTGILTLKGGGQQFLSIPVASDGNFKLGGMVFYDTAKLYYQFNNDKNKLLTTKALIDVKPAFLPGAIPFSTAGRPVPVFTRLDPKAVEKSLLMGEKNLAAAEAARKVQTLEGVTVTAKVKSKQEKMEEEYTSGLFRGQNDYTFIVEDDPAGRGAMTVLQYLQGRVAGLQISGMGTNMSMSWRGGVPSLFLNEMISDLSMVQNIPMTDIAMVKVFRPPFLGAPGGGSGGAIAVYTKKGAAANDNIKGLNFATIPGYVPQKEFYSPDYMRYDQRHDQADNRTTLFWNPFIITDKDNRRILFTVYNNDSTKRWRIIVEGVNVEGKLTRMERIVE</sequence>
<dbReference type="Proteomes" id="UP001200145">
    <property type="component" value="Unassembled WGS sequence"/>
</dbReference>
<dbReference type="EMBL" id="JAKEVY010000003">
    <property type="protein sequence ID" value="MCF1715597.1"/>
    <property type="molecule type" value="Genomic_DNA"/>
</dbReference>
<evidence type="ECO:0008006" key="4">
    <source>
        <dbReference type="Google" id="ProtNLM"/>
    </source>
</evidence>
<reference evidence="2 3" key="1">
    <citation type="submission" date="2022-01" db="EMBL/GenBank/DDBJ databases">
        <title>Flavihumibacter sp. nov., isolated from sediment of a river.</title>
        <authorList>
            <person name="Liu H."/>
        </authorList>
    </citation>
    <scope>NUCLEOTIDE SEQUENCE [LARGE SCALE GENOMIC DNA]</scope>
    <source>
        <strain evidence="2 3">RY-1</strain>
    </source>
</reference>
<gene>
    <name evidence="2" type="ORF">L0U88_13250</name>
</gene>
<name>A0ABS9BKE9_9BACT</name>
<dbReference type="RefSeq" id="WP_234866547.1">
    <property type="nucleotide sequence ID" value="NZ_JAKEVY010000003.1"/>
</dbReference>
<organism evidence="2 3">
    <name type="scientific">Flavihumibacter fluminis</name>
    <dbReference type="NCBI Taxonomy" id="2909236"/>
    <lineage>
        <taxon>Bacteria</taxon>
        <taxon>Pseudomonadati</taxon>
        <taxon>Bacteroidota</taxon>
        <taxon>Chitinophagia</taxon>
        <taxon>Chitinophagales</taxon>
        <taxon>Chitinophagaceae</taxon>
        <taxon>Flavihumibacter</taxon>
    </lineage>
</organism>
<keyword evidence="1" id="KW-0732">Signal</keyword>
<feature type="signal peptide" evidence="1">
    <location>
        <begin position="1"/>
        <end position="24"/>
    </location>
</feature>
<evidence type="ECO:0000313" key="3">
    <source>
        <dbReference type="Proteomes" id="UP001200145"/>
    </source>
</evidence>
<protein>
    <recommendedName>
        <fullName evidence="4">MG2 domain-containing protein</fullName>
    </recommendedName>
</protein>
<comment type="caution">
    <text evidence="2">The sequence shown here is derived from an EMBL/GenBank/DDBJ whole genome shotgun (WGS) entry which is preliminary data.</text>
</comment>
<dbReference type="Gene3D" id="2.60.40.1930">
    <property type="match status" value="1"/>
</dbReference>
<feature type="chain" id="PRO_5047017366" description="MG2 domain-containing protein" evidence="1">
    <location>
        <begin position="25"/>
        <end position="809"/>
    </location>
</feature>
<dbReference type="PROSITE" id="PS51257">
    <property type="entry name" value="PROKAR_LIPOPROTEIN"/>
    <property type="match status" value="1"/>
</dbReference>
<dbReference type="SUPFAM" id="SSF56935">
    <property type="entry name" value="Porins"/>
    <property type="match status" value="1"/>
</dbReference>
<keyword evidence="3" id="KW-1185">Reference proteome</keyword>
<evidence type="ECO:0000313" key="2">
    <source>
        <dbReference type="EMBL" id="MCF1715597.1"/>
    </source>
</evidence>
<evidence type="ECO:0000256" key="1">
    <source>
        <dbReference type="SAM" id="SignalP"/>
    </source>
</evidence>